<protein>
    <submittedName>
        <fullName evidence="2">Uncharacterized protein</fullName>
    </submittedName>
</protein>
<keyword evidence="1" id="KW-1133">Transmembrane helix</keyword>
<evidence type="ECO:0000313" key="2">
    <source>
        <dbReference type="EMBL" id="OGK18816.1"/>
    </source>
</evidence>
<feature type="transmembrane region" description="Helical" evidence="1">
    <location>
        <begin position="111"/>
        <end position="133"/>
    </location>
</feature>
<dbReference type="AlphaFoldDB" id="A0A1F7GJF9"/>
<feature type="transmembrane region" description="Helical" evidence="1">
    <location>
        <begin position="45"/>
        <end position="69"/>
    </location>
</feature>
<accession>A0A1F7GJF9</accession>
<proteinExistence type="predicted"/>
<name>A0A1F7GJF9_9BACT</name>
<dbReference type="Proteomes" id="UP000176850">
    <property type="component" value="Unassembled WGS sequence"/>
</dbReference>
<organism evidence="2 3">
    <name type="scientific">Candidatus Roizmanbacteria bacterium RIFCSPHIGHO2_01_FULL_39_24</name>
    <dbReference type="NCBI Taxonomy" id="1802032"/>
    <lineage>
        <taxon>Bacteria</taxon>
        <taxon>Candidatus Roizmaniibacteriota</taxon>
    </lineage>
</organism>
<reference evidence="2 3" key="1">
    <citation type="journal article" date="2016" name="Nat. Commun.">
        <title>Thousands of microbial genomes shed light on interconnected biogeochemical processes in an aquifer system.</title>
        <authorList>
            <person name="Anantharaman K."/>
            <person name="Brown C.T."/>
            <person name="Hug L.A."/>
            <person name="Sharon I."/>
            <person name="Castelle C.J."/>
            <person name="Probst A.J."/>
            <person name="Thomas B.C."/>
            <person name="Singh A."/>
            <person name="Wilkins M.J."/>
            <person name="Karaoz U."/>
            <person name="Brodie E.L."/>
            <person name="Williams K.H."/>
            <person name="Hubbard S.S."/>
            <person name="Banfield J.F."/>
        </authorList>
    </citation>
    <scope>NUCLEOTIDE SEQUENCE [LARGE SCALE GENOMIC DNA]</scope>
</reference>
<keyword evidence="1" id="KW-0812">Transmembrane</keyword>
<feature type="transmembrane region" description="Helical" evidence="1">
    <location>
        <begin position="81"/>
        <end position="99"/>
    </location>
</feature>
<sequence>MKTEYFLTGAVGLVIFGYVLDILSGPLSLTIGSPFEFLTPVMLSTYPFTAVSVGVKTVAIFISIVITITSLGENKYSLQSVVVFILAALMELFAIQQIATHTNNISLQWNLSLAFSGVLLVIPAIIYMILAIIKTAHKNLIADPYETDSDEEA</sequence>
<feature type="transmembrane region" description="Helical" evidence="1">
    <location>
        <begin position="5"/>
        <end position="25"/>
    </location>
</feature>
<dbReference type="EMBL" id="MFZH01000024">
    <property type="protein sequence ID" value="OGK18816.1"/>
    <property type="molecule type" value="Genomic_DNA"/>
</dbReference>
<evidence type="ECO:0000256" key="1">
    <source>
        <dbReference type="SAM" id="Phobius"/>
    </source>
</evidence>
<comment type="caution">
    <text evidence="2">The sequence shown here is derived from an EMBL/GenBank/DDBJ whole genome shotgun (WGS) entry which is preliminary data.</text>
</comment>
<gene>
    <name evidence="2" type="ORF">A2799_02040</name>
</gene>
<keyword evidence="1" id="KW-0472">Membrane</keyword>
<evidence type="ECO:0000313" key="3">
    <source>
        <dbReference type="Proteomes" id="UP000176850"/>
    </source>
</evidence>